<proteinExistence type="predicted"/>
<accession>A0ABP6W905</accession>
<dbReference type="EMBL" id="BAABCX010000004">
    <property type="protein sequence ID" value="GAA3545739.1"/>
    <property type="molecule type" value="Genomic_DNA"/>
</dbReference>
<dbReference type="Proteomes" id="UP001500795">
    <property type="component" value="Unassembled WGS sequence"/>
</dbReference>
<evidence type="ECO:0000313" key="2">
    <source>
        <dbReference type="Proteomes" id="UP001500795"/>
    </source>
</evidence>
<sequence length="179" mass="20171">MATLEGYDIEKSKVSSLLISQMCKYEEQGGNLASIAKSISSVERGACSFVKGGEKFKGEILGCFYKVHYFDSEHFFKNISNEIIYQGGSKKGEFKPDFFKKLSQLGFEHASSDGDFVKISNDVAKFVVDGINERAGRGAVTGEWVIYRENEGERFYCTLAYHHEDDAVIFKRLQDNNLI</sequence>
<organism evidence="1 2">
    <name type="scientific">Zobellella aerophila</name>
    <dbReference type="NCBI Taxonomy" id="870480"/>
    <lineage>
        <taxon>Bacteria</taxon>
        <taxon>Pseudomonadati</taxon>
        <taxon>Pseudomonadota</taxon>
        <taxon>Gammaproteobacteria</taxon>
        <taxon>Aeromonadales</taxon>
        <taxon>Aeromonadaceae</taxon>
        <taxon>Zobellella</taxon>
    </lineage>
</organism>
<evidence type="ECO:0000313" key="1">
    <source>
        <dbReference type="EMBL" id="GAA3545739.1"/>
    </source>
</evidence>
<name>A0ABP6W905_9GAMM</name>
<keyword evidence="2" id="KW-1185">Reference proteome</keyword>
<dbReference type="RefSeq" id="WP_344958948.1">
    <property type="nucleotide sequence ID" value="NZ_BAABCX010000004.1"/>
</dbReference>
<reference evidence="2" key="1">
    <citation type="journal article" date="2019" name="Int. J. Syst. Evol. Microbiol.">
        <title>The Global Catalogue of Microorganisms (GCM) 10K type strain sequencing project: providing services to taxonomists for standard genome sequencing and annotation.</title>
        <authorList>
            <consortium name="The Broad Institute Genomics Platform"/>
            <consortium name="The Broad Institute Genome Sequencing Center for Infectious Disease"/>
            <person name="Wu L."/>
            <person name="Ma J."/>
        </authorList>
    </citation>
    <scope>NUCLEOTIDE SEQUENCE [LARGE SCALE GENOMIC DNA]</scope>
    <source>
        <strain evidence="2">JCM 17110</strain>
    </source>
</reference>
<comment type="caution">
    <text evidence="1">The sequence shown here is derived from an EMBL/GenBank/DDBJ whole genome shotgun (WGS) entry which is preliminary data.</text>
</comment>
<gene>
    <name evidence="1" type="ORF">GCM10022394_27160</name>
</gene>
<protein>
    <submittedName>
        <fullName evidence="1">Uncharacterized protein</fullName>
    </submittedName>
</protein>